<comment type="caution">
    <text evidence="1">The sequence shown here is derived from an EMBL/GenBank/DDBJ whole genome shotgun (WGS) entry which is preliminary data.</text>
</comment>
<evidence type="ECO:0000313" key="2">
    <source>
        <dbReference type="Proteomes" id="UP000187283"/>
    </source>
</evidence>
<keyword evidence="2" id="KW-1185">Reference proteome</keyword>
<dbReference type="EMBL" id="LSSN01005417">
    <property type="protein sequence ID" value="OMJ09527.1"/>
    <property type="molecule type" value="Genomic_DNA"/>
</dbReference>
<accession>A0A1R1X4M4</accession>
<organism evidence="1 2">
    <name type="scientific">Smittium culicis</name>
    <dbReference type="NCBI Taxonomy" id="133412"/>
    <lineage>
        <taxon>Eukaryota</taxon>
        <taxon>Fungi</taxon>
        <taxon>Fungi incertae sedis</taxon>
        <taxon>Zoopagomycota</taxon>
        <taxon>Kickxellomycotina</taxon>
        <taxon>Harpellomycetes</taxon>
        <taxon>Harpellales</taxon>
        <taxon>Legeriomycetaceae</taxon>
        <taxon>Smittium</taxon>
    </lineage>
</organism>
<name>A0A1R1X4M4_9FUNG</name>
<dbReference type="Proteomes" id="UP000187283">
    <property type="component" value="Unassembled WGS sequence"/>
</dbReference>
<protein>
    <submittedName>
        <fullName evidence="1">Uncharacterized protein</fullName>
    </submittedName>
</protein>
<evidence type="ECO:0000313" key="1">
    <source>
        <dbReference type="EMBL" id="OMJ09527.1"/>
    </source>
</evidence>
<feature type="non-terminal residue" evidence="1">
    <location>
        <position position="40"/>
    </location>
</feature>
<dbReference type="AlphaFoldDB" id="A0A1R1X4M4"/>
<reference evidence="1 2" key="1">
    <citation type="submission" date="2017-01" db="EMBL/GenBank/DDBJ databases">
        <authorList>
            <person name="Mah S.A."/>
            <person name="Swanson W.J."/>
            <person name="Moy G.W."/>
            <person name="Vacquier V.D."/>
        </authorList>
    </citation>
    <scope>NUCLEOTIDE SEQUENCE [LARGE SCALE GENOMIC DNA]</scope>
    <source>
        <strain evidence="1 2">GSMNP</strain>
    </source>
</reference>
<proteinExistence type="predicted"/>
<gene>
    <name evidence="1" type="ORF">AYI70_g10884</name>
</gene>
<sequence>MGQCSSCSSRSQIRHSIPCGNMVFRSRDSRLASGLPSFNA</sequence>